<gene>
    <name evidence="2" type="ORF">C7441_101490</name>
</gene>
<dbReference type="AlphaFoldDB" id="A0A316CA00"/>
<accession>A0A316CA00</accession>
<evidence type="ECO:0000313" key="2">
    <source>
        <dbReference type="EMBL" id="PWJ86609.1"/>
    </source>
</evidence>
<reference evidence="2 3" key="1">
    <citation type="submission" date="2018-05" db="EMBL/GenBank/DDBJ databases">
        <title>Genomic Encyclopedia of Type Strains, Phase IV (KMG-IV): sequencing the most valuable type-strain genomes for metagenomic binning, comparative biology and taxonomic classification.</title>
        <authorList>
            <person name="Goeker M."/>
        </authorList>
    </citation>
    <scope>NUCLEOTIDE SEQUENCE [LARGE SCALE GENOMIC DNA]</scope>
    <source>
        <strain evidence="2 3">DSM 6986</strain>
    </source>
</reference>
<protein>
    <submittedName>
        <fullName evidence="2">Uncharacterized protein</fullName>
    </submittedName>
</protein>
<dbReference type="Proteomes" id="UP000245396">
    <property type="component" value="Unassembled WGS sequence"/>
</dbReference>
<evidence type="ECO:0000313" key="3">
    <source>
        <dbReference type="Proteomes" id="UP000245396"/>
    </source>
</evidence>
<sequence length="103" mass="11119">MSREPEYHTGARKPVPAAGPDPNDAFSQEAAKNRKPPLGTGLTETVDDGQKRAAEEFRKLKQSREPRPGDKETSTGRGDPDHPTRDTRETPAPNPDGGSTKGD</sequence>
<dbReference type="STRING" id="1192868.GCA_000304395_00594"/>
<dbReference type="RefSeq" id="WP_109611548.1">
    <property type="nucleotide sequence ID" value="NZ_QGGG01000001.1"/>
</dbReference>
<name>A0A316CA00_PSESE</name>
<comment type="caution">
    <text evidence="2">The sequence shown here is derived from an EMBL/GenBank/DDBJ whole genome shotgun (WGS) entry which is preliminary data.</text>
</comment>
<dbReference type="OrthoDB" id="8095658at2"/>
<keyword evidence="3" id="KW-1185">Reference proteome</keyword>
<organism evidence="2 3">
    <name type="scientific">Pseudaminobacter salicylatoxidans</name>
    <dbReference type="NCBI Taxonomy" id="93369"/>
    <lineage>
        <taxon>Bacteria</taxon>
        <taxon>Pseudomonadati</taxon>
        <taxon>Pseudomonadota</taxon>
        <taxon>Alphaproteobacteria</taxon>
        <taxon>Hyphomicrobiales</taxon>
        <taxon>Phyllobacteriaceae</taxon>
        <taxon>Pseudaminobacter</taxon>
    </lineage>
</organism>
<dbReference type="EMBL" id="QGGG01000001">
    <property type="protein sequence ID" value="PWJ86609.1"/>
    <property type="molecule type" value="Genomic_DNA"/>
</dbReference>
<feature type="compositionally biased region" description="Basic and acidic residues" evidence="1">
    <location>
        <begin position="48"/>
        <end position="89"/>
    </location>
</feature>
<feature type="region of interest" description="Disordered" evidence="1">
    <location>
        <begin position="1"/>
        <end position="103"/>
    </location>
</feature>
<proteinExistence type="predicted"/>
<evidence type="ECO:0000256" key="1">
    <source>
        <dbReference type="SAM" id="MobiDB-lite"/>
    </source>
</evidence>